<evidence type="ECO:0000259" key="1">
    <source>
        <dbReference type="Pfam" id="PF12776"/>
    </source>
</evidence>
<dbReference type="InterPro" id="IPR024752">
    <property type="entry name" value="Myb/SANT-like_dom"/>
</dbReference>
<organism evidence="2 3">
    <name type="scientific">Linum trigynum</name>
    <dbReference type="NCBI Taxonomy" id="586398"/>
    <lineage>
        <taxon>Eukaryota</taxon>
        <taxon>Viridiplantae</taxon>
        <taxon>Streptophyta</taxon>
        <taxon>Embryophyta</taxon>
        <taxon>Tracheophyta</taxon>
        <taxon>Spermatophyta</taxon>
        <taxon>Magnoliopsida</taxon>
        <taxon>eudicotyledons</taxon>
        <taxon>Gunneridae</taxon>
        <taxon>Pentapetalae</taxon>
        <taxon>rosids</taxon>
        <taxon>fabids</taxon>
        <taxon>Malpighiales</taxon>
        <taxon>Linaceae</taxon>
        <taxon>Linum</taxon>
    </lineage>
</organism>
<dbReference type="Proteomes" id="UP001497516">
    <property type="component" value="Chromosome 9"/>
</dbReference>
<dbReference type="PANTHER" id="PTHR46929:SF3">
    <property type="entry name" value="MYB_SANT-LIKE DOMAIN-CONTAINING PROTEIN"/>
    <property type="match status" value="1"/>
</dbReference>
<dbReference type="PANTHER" id="PTHR46929">
    <property type="entry name" value="EXPRESSED PROTEIN"/>
    <property type="match status" value="1"/>
</dbReference>
<proteinExistence type="predicted"/>
<name>A0AAV2GN35_9ROSI</name>
<reference evidence="2 3" key="1">
    <citation type="submission" date="2024-04" db="EMBL/GenBank/DDBJ databases">
        <authorList>
            <person name="Fracassetti M."/>
        </authorList>
    </citation>
    <scope>NUCLEOTIDE SEQUENCE [LARGE SCALE GENOMIC DNA]</scope>
</reference>
<keyword evidence="3" id="KW-1185">Reference proteome</keyword>
<dbReference type="EMBL" id="OZ034822">
    <property type="protein sequence ID" value="CAL1411534.1"/>
    <property type="molecule type" value="Genomic_DNA"/>
</dbReference>
<feature type="domain" description="Myb/SANT-like" evidence="1">
    <location>
        <begin position="17"/>
        <end position="113"/>
    </location>
</feature>
<evidence type="ECO:0000313" key="2">
    <source>
        <dbReference type="EMBL" id="CAL1411534.1"/>
    </source>
</evidence>
<dbReference type="Pfam" id="PF12776">
    <property type="entry name" value="Myb_DNA-bind_3"/>
    <property type="match status" value="1"/>
</dbReference>
<evidence type="ECO:0000313" key="3">
    <source>
        <dbReference type="Proteomes" id="UP001497516"/>
    </source>
</evidence>
<sequence length="214" mass="24944">MKRQGNILPGKSSVYCQWDSQMDKILSRVLLDQIVQGNKGDGDWKPQAYQVVVDKLRTNLAIKVTRDNFKNRLRAWKKGYAVITDVLKRSGLNLWDEDKKMVVVTASNTSDWLSYCNDHPDARSYANTYIENWDDLGLLCAKDRVVGDGQTIIQRLMHPWVIKMTWRTSDQRLLFPIRVHMAQNLKGRSLLVKSVQNRERELRRTVKLGMHCIW</sequence>
<dbReference type="AlphaFoldDB" id="A0AAV2GN35"/>
<protein>
    <recommendedName>
        <fullName evidence="1">Myb/SANT-like domain-containing protein</fullName>
    </recommendedName>
</protein>
<gene>
    <name evidence="2" type="ORF">LTRI10_LOCUS50883</name>
</gene>
<accession>A0AAV2GN35</accession>